<dbReference type="EMBL" id="CAKOGP040000002">
    <property type="protein sequence ID" value="CAJ1918992.1"/>
    <property type="molecule type" value="Genomic_DNA"/>
</dbReference>
<dbReference type="InterPro" id="IPR013005">
    <property type="entry name" value="Ribosomal_uL4-like"/>
</dbReference>
<evidence type="ECO:0000313" key="6">
    <source>
        <dbReference type="EMBL" id="CAJ1918992.1"/>
    </source>
</evidence>
<dbReference type="InterPro" id="IPR002136">
    <property type="entry name" value="Ribosomal_uL4"/>
</dbReference>
<evidence type="ECO:0000256" key="4">
    <source>
        <dbReference type="ARBA" id="ARBA00040565"/>
    </source>
</evidence>
<comment type="similarity">
    <text evidence="1">Belongs to the universal ribosomal protein uL4 family.</text>
</comment>
<reference evidence="6" key="1">
    <citation type="submission" date="2023-08" db="EMBL/GenBank/DDBJ databases">
        <authorList>
            <person name="Audoor S."/>
            <person name="Bilcke G."/>
        </authorList>
    </citation>
    <scope>NUCLEOTIDE SEQUENCE</scope>
</reference>
<dbReference type="SUPFAM" id="SSF52166">
    <property type="entry name" value="Ribosomal protein L4"/>
    <property type="match status" value="1"/>
</dbReference>
<comment type="caution">
    <text evidence="6">The sequence shown here is derived from an EMBL/GenBank/DDBJ whole genome shotgun (WGS) entry which is preliminary data.</text>
</comment>
<feature type="compositionally biased region" description="Basic residues" evidence="5">
    <location>
        <begin position="198"/>
        <end position="213"/>
    </location>
</feature>
<dbReference type="PANTHER" id="PTHR10746:SF6">
    <property type="entry name" value="LARGE RIBOSOMAL SUBUNIT PROTEIN UL4M"/>
    <property type="match status" value="1"/>
</dbReference>
<dbReference type="GO" id="GO:0003735">
    <property type="term" value="F:structural constituent of ribosome"/>
    <property type="evidence" value="ECO:0007669"/>
    <property type="project" value="InterPro"/>
</dbReference>
<accession>A0AAD2CBD3</accession>
<evidence type="ECO:0000256" key="3">
    <source>
        <dbReference type="ARBA" id="ARBA00023274"/>
    </source>
</evidence>
<dbReference type="Pfam" id="PF00573">
    <property type="entry name" value="Ribosomal_L4"/>
    <property type="match status" value="1"/>
</dbReference>
<evidence type="ECO:0000256" key="5">
    <source>
        <dbReference type="SAM" id="MobiDB-lite"/>
    </source>
</evidence>
<dbReference type="NCBIfam" id="TIGR03953">
    <property type="entry name" value="rplD_bact"/>
    <property type="match status" value="1"/>
</dbReference>
<organism evidence="6 7">
    <name type="scientific">Cylindrotheca closterium</name>
    <dbReference type="NCBI Taxonomy" id="2856"/>
    <lineage>
        <taxon>Eukaryota</taxon>
        <taxon>Sar</taxon>
        <taxon>Stramenopiles</taxon>
        <taxon>Ochrophyta</taxon>
        <taxon>Bacillariophyta</taxon>
        <taxon>Bacillariophyceae</taxon>
        <taxon>Bacillariophycidae</taxon>
        <taxon>Bacillariales</taxon>
        <taxon>Bacillariaceae</taxon>
        <taxon>Cylindrotheca</taxon>
    </lineage>
</organism>
<proteinExistence type="inferred from homology"/>
<feature type="compositionally biased region" description="Acidic residues" evidence="5">
    <location>
        <begin position="77"/>
        <end position="96"/>
    </location>
</feature>
<keyword evidence="3" id="KW-0687">Ribonucleoprotein</keyword>
<dbReference type="PANTHER" id="PTHR10746">
    <property type="entry name" value="50S RIBOSOMAL PROTEIN L4"/>
    <property type="match status" value="1"/>
</dbReference>
<evidence type="ECO:0000256" key="2">
    <source>
        <dbReference type="ARBA" id="ARBA00022980"/>
    </source>
</evidence>
<evidence type="ECO:0000313" key="7">
    <source>
        <dbReference type="Proteomes" id="UP001295423"/>
    </source>
</evidence>
<dbReference type="Proteomes" id="UP001295423">
    <property type="component" value="Unassembled WGS sequence"/>
</dbReference>
<keyword evidence="2" id="KW-0689">Ribosomal protein</keyword>
<feature type="region of interest" description="Disordered" evidence="5">
    <location>
        <begin position="179"/>
        <end position="217"/>
    </location>
</feature>
<name>A0AAD2CBD3_9STRA</name>
<dbReference type="GO" id="GO:0006412">
    <property type="term" value="P:translation"/>
    <property type="evidence" value="ECO:0007669"/>
    <property type="project" value="InterPro"/>
</dbReference>
<dbReference type="InterPro" id="IPR023574">
    <property type="entry name" value="Ribosomal_uL4_dom_sf"/>
</dbReference>
<dbReference type="Gene3D" id="3.40.1370.10">
    <property type="match status" value="1"/>
</dbReference>
<feature type="compositionally biased region" description="Low complexity" evidence="5">
    <location>
        <begin position="28"/>
        <end position="42"/>
    </location>
</feature>
<dbReference type="AlphaFoldDB" id="A0AAD2CBD3"/>
<dbReference type="GO" id="GO:0005840">
    <property type="term" value="C:ribosome"/>
    <property type="evidence" value="ECO:0007669"/>
    <property type="project" value="UniProtKB-KW"/>
</dbReference>
<dbReference type="GO" id="GO:1990904">
    <property type="term" value="C:ribonucleoprotein complex"/>
    <property type="evidence" value="ECO:0007669"/>
    <property type="project" value="UniProtKB-KW"/>
</dbReference>
<protein>
    <recommendedName>
        <fullName evidence="4">Large ribosomal subunit protein uL4m</fullName>
    </recommendedName>
</protein>
<sequence length="353" mass="38557">MIRAASKCGTSVHRAIYAFSRTPQASSTTLSSISFSSAAPQTGENDSMALPPNLSFDRKSSFAPKARPVLVAPPQPVDEEGEEEVSAEDSGYESGEEDLSAAVAQLEEDEAPRFVIPLPDRLKATVHGADGSVNGTLWLDETVFGADPIRVDLIKQSVDYIRNKIRGVRKAKSKTISEVSGSGRKVRNQKGTGMARAGHSRPAHWRGGAKAHGPKNTVDYGNVKMNKKARRLAMVSTLSQKLKEGNLIVVDNFNLLSHKTKDLATMLEESYGIGKGGHSALILDHYLEDEDAKDDSYDASFHGVPINLWVASSNIYKIKVASQRYTNVYDILKKDKLIVTLGALEQMESRWKD</sequence>
<gene>
    <name evidence="6" type="ORF">CYCCA115_LOCUS833</name>
</gene>
<keyword evidence="7" id="KW-1185">Reference proteome</keyword>
<feature type="region of interest" description="Disordered" evidence="5">
    <location>
        <begin position="28"/>
        <end position="96"/>
    </location>
</feature>
<evidence type="ECO:0000256" key="1">
    <source>
        <dbReference type="ARBA" id="ARBA00010528"/>
    </source>
</evidence>